<name>A0A0F9ZJV2_TRIHA</name>
<dbReference type="InterPro" id="IPR011032">
    <property type="entry name" value="GroES-like_sf"/>
</dbReference>
<dbReference type="SMART" id="SM00829">
    <property type="entry name" value="PKS_ER"/>
    <property type="match status" value="1"/>
</dbReference>
<evidence type="ECO:0000313" key="2">
    <source>
        <dbReference type="EMBL" id="KKP00602.1"/>
    </source>
</evidence>
<dbReference type="PANTHER" id="PTHR45033:SF2">
    <property type="entry name" value="ZINC-TYPE ALCOHOL DEHYDROGENASE-LIKE PROTEIN C1773.06C"/>
    <property type="match status" value="1"/>
</dbReference>
<dbReference type="OrthoDB" id="9930022at2759"/>
<dbReference type="GO" id="GO:0016491">
    <property type="term" value="F:oxidoreductase activity"/>
    <property type="evidence" value="ECO:0007669"/>
    <property type="project" value="InterPro"/>
</dbReference>
<dbReference type="InterPro" id="IPR013149">
    <property type="entry name" value="ADH-like_C"/>
</dbReference>
<evidence type="ECO:0000259" key="1">
    <source>
        <dbReference type="SMART" id="SM00829"/>
    </source>
</evidence>
<evidence type="ECO:0000313" key="3">
    <source>
        <dbReference type="Proteomes" id="UP000034112"/>
    </source>
</evidence>
<dbReference type="Pfam" id="PF00107">
    <property type="entry name" value="ADH_zinc_N"/>
    <property type="match status" value="1"/>
</dbReference>
<comment type="caution">
    <text evidence="2">The sequence shown here is derived from an EMBL/GenBank/DDBJ whole genome shotgun (WGS) entry which is preliminary data.</text>
</comment>
<dbReference type="Gene3D" id="3.90.180.10">
    <property type="entry name" value="Medium-chain alcohol dehydrogenases, catalytic domain"/>
    <property type="match status" value="1"/>
</dbReference>
<dbReference type="InterPro" id="IPR020843">
    <property type="entry name" value="ER"/>
</dbReference>
<dbReference type="SUPFAM" id="SSF51735">
    <property type="entry name" value="NAD(P)-binding Rossmann-fold domains"/>
    <property type="match status" value="1"/>
</dbReference>
<dbReference type="InterPro" id="IPR036291">
    <property type="entry name" value="NAD(P)-bd_dom_sf"/>
</dbReference>
<organism evidence="2 3">
    <name type="scientific">Trichoderma harzianum</name>
    <name type="common">Hypocrea lixii</name>
    <dbReference type="NCBI Taxonomy" id="5544"/>
    <lineage>
        <taxon>Eukaryota</taxon>
        <taxon>Fungi</taxon>
        <taxon>Dikarya</taxon>
        <taxon>Ascomycota</taxon>
        <taxon>Pezizomycotina</taxon>
        <taxon>Sordariomycetes</taxon>
        <taxon>Hypocreomycetidae</taxon>
        <taxon>Hypocreales</taxon>
        <taxon>Hypocreaceae</taxon>
        <taxon>Trichoderma</taxon>
    </lineage>
</organism>
<reference evidence="3" key="1">
    <citation type="journal article" date="2015" name="Genome Announc.">
        <title>Draft whole-genome sequence of the biocontrol agent Trichoderma harzianum T6776.</title>
        <authorList>
            <person name="Baroncelli R."/>
            <person name="Piaggeschi G."/>
            <person name="Fiorini L."/>
            <person name="Bertolini E."/>
            <person name="Zapparata A."/>
            <person name="Pe M.E."/>
            <person name="Sarrocco S."/>
            <person name="Vannacci G."/>
        </authorList>
    </citation>
    <scope>NUCLEOTIDE SEQUENCE [LARGE SCALE GENOMIC DNA]</scope>
    <source>
        <strain evidence="3">T6776</strain>
    </source>
</reference>
<dbReference type="PANTHER" id="PTHR45033">
    <property type="match status" value="1"/>
</dbReference>
<gene>
    <name evidence="2" type="ORF">THAR02_07289</name>
</gene>
<dbReference type="OMA" id="DPGFLDC"/>
<dbReference type="Proteomes" id="UP000034112">
    <property type="component" value="Unassembled WGS sequence"/>
</dbReference>
<dbReference type="InterPro" id="IPR013154">
    <property type="entry name" value="ADH-like_N"/>
</dbReference>
<dbReference type="AlphaFoldDB" id="A0A0F9ZJV2"/>
<dbReference type="EMBL" id="JOKZ01000242">
    <property type="protein sequence ID" value="KKP00602.1"/>
    <property type="molecule type" value="Genomic_DNA"/>
</dbReference>
<proteinExistence type="predicted"/>
<dbReference type="CDD" id="cd08276">
    <property type="entry name" value="MDR7"/>
    <property type="match status" value="1"/>
</dbReference>
<dbReference type="Pfam" id="PF08240">
    <property type="entry name" value="ADH_N"/>
    <property type="match status" value="1"/>
</dbReference>
<accession>A0A0F9ZJV2</accession>
<dbReference type="InterPro" id="IPR052711">
    <property type="entry name" value="Zinc_ADH-like"/>
</dbReference>
<feature type="domain" description="Enoyl reductase (ER)" evidence="1">
    <location>
        <begin position="20"/>
        <end position="350"/>
    </location>
</feature>
<dbReference type="SUPFAM" id="SSF50129">
    <property type="entry name" value="GroES-like"/>
    <property type="match status" value="1"/>
</dbReference>
<sequence length="353" mass="37403">MSSFTIPKTVKQWQVAENNGFEGLKFSEQPLPEVGDNEVLVKLEAASLNYRDLIIARGEYPFGMAPNVVPGSDGAGTVVSVGKSVTLFQPGDKVITLFNQAHLGGNLTPKTIATGTGGVLDGTLRTYGAFNENALVRSPSNLTALEASTLPCAGLTAWNALFGSADHTVKAGHWVLVQGSGGVSIFALQFAKAAGARVIATTGSPAKAAQLKKLGADHVLNYKEDPNWGETAKKLTGGRGVDHVVQVAGAKEMEQSIAAVKMCGAIDIIGFLAGGGDEKEPSFLRCLSNLFTARGILVGSRVQLEELVEAIEAHPEALRPVVDEKVFKLEELKEAYEYQWSGKHFAKVAVEIN</sequence>
<dbReference type="Gene3D" id="3.40.50.720">
    <property type="entry name" value="NAD(P)-binding Rossmann-like Domain"/>
    <property type="match status" value="1"/>
</dbReference>
<protein>
    <submittedName>
        <fullName evidence="2">Alcohol dehydrogenase</fullName>
    </submittedName>
</protein>